<dbReference type="InterPro" id="IPR005234">
    <property type="entry name" value="ScpB_csome_segregation"/>
</dbReference>
<gene>
    <name evidence="6" type="ORF">MoryE10_09240</name>
</gene>
<feature type="compositionally biased region" description="Basic and acidic residues" evidence="5">
    <location>
        <begin position="208"/>
        <end position="222"/>
    </location>
</feature>
<evidence type="ECO:0000256" key="4">
    <source>
        <dbReference type="ARBA" id="ARBA00023306"/>
    </source>
</evidence>
<accession>A0A8D5AGF1</accession>
<dbReference type="KEGG" id="moz:MoryE10_09240"/>
<dbReference type="NCBIfam" id="TIGR00281">
    <property type="entry name" value="SMC-Scp complex subunit ScpB"/>
    <property type="match status" value="1"/>
</dbReference>
<reference evidence="6" key="1">
    <citation type="submission" date="2019-06" db="EMBL/GenBank/DDBJ databases">
        <title>Complete genome sequence of Methylogaea oryzae strain JCM16910.</title>
        <authorList>
            <person name="Asakawa S."/>
        </authorList>
    </citation>
    <scope>NUCLEOTIDE SEQUENCE</scope>
    <source>
        <strain evidence="6">E10</strain>
    </source>
</reference>
<name>A0A8D5AGF1_9GAMM</name>
<keyword evidence="4" id="KW-0131">Cell cycle</keyword>
<keyword evidence="1" id="KW-0963">Cytoplasm</keyword>
<feature type="region of interest" description="Disordered" evidence="5">
    <location>
        <begin position="198"/>
        <end position="239"/>
    </location>
</feature>
<dbReference type="Pfam" id="PF04079">
    <property type="entry name" value="SMC_ScpB"/>
    <property type="match status" value="1"/>
</dbReference>
<dbReference type="PANTHER" id="PTHR34298">
    <property type="entry name" value="SEGREGATION AND CONDENSATION PROTEIN B"/>
    <property type="match status" value="1"/>
</dbReference>
<evidence type="ECO:0000256" key="1">
    <source>
        <dbReference type="ARBA" id="ARBA00022490"/>
    </source>
</evidence>
<dbReference type="InterPro" id="IPR036390">
    <property type="entry name" value="WH_DNA-bd_sf"/>
</dbReference>
<dbReference type="AlphaFoldDB" id="A0A8D5AGF1"/>
<evidence type="ECO:0000313" key="7">
    <source>
        <dbReference type="Proteomes" id="UP000824988"/>
    </source>
</evidence>
<protein>
    <recommendedName>
        <fullName evidence="8">SMC-Scp complex subunit ScpB</fullName>
    </recommendedName>
</protein>
<keyword evidence="3" id="KW-0159">Chromosome partition</keyword>
<evidence type="ECO:0000313" key="6">
    <source>
        <dbReference type="EMBL" id="BBL70318.1"/>
    </source>
</evidence>
<dbReference type="PANTHER" id="PTHR34298:SF2">
    <property type="entry name" value="SEGREGATION AND CONDENSATION PROTEIN B"/>
    <property type="match status" value="1"/>
</dbReference>
<dbReference type="GO" id="GO:0051304">
    <property type="term" value="P:chromosome separation"/>
    <property type="evidence" value="ECO:0007669"/>
    <property type="project" value="InterPro"/>
</dbReference>
<dbReference type="InterPro" id="IPR036388">
    <property type="entry name" value="WH-like_DNA-bd_sf"/>
</dbReference>
<evidence type="ECO:0000256" key="3">
    <source>
        <dbReference type="ARBA" id="ARBA00022829"/>
    </source>
</evidence>
<keyword evidence="7" id="KW-1185">Reference proteome</keyword>
<evidence type="ECO:0000256" key="2">
    <source>
        <dbReference type="ARBA" id="ARBA00022618"/>
    </source>
</evidence>
<dbReference type="Gene3D" id="1.10.10.10">
    <property type="entry name" value="Winged helix-like DNA-binding domain superfamily/Winged helix DNA-binding domain"/>
    <property type="match status" value="2"/>
</dbReference>
<organism evidence="6 7">
    <name type="scientific">Methylogaea oryzae</name>
    <dbReference type="NCBI Taxonomy" id="1295382"/>
    <lineage>
        <taxon>Bacteria</taxon>
        <taxon>Pseudomonadati</taxon>
        <taxon>Pseudomonadota</taxon>
        <taxon>Gammaproteobacteria</taxon>
        <taxon>Methylococcales</taxon>
        <taxon>Methylococcaceae</taxon>
        <taxon>Methylogaea</taxon>
    </lineage>
</organism>
<evidence type="ECO:0008006" key="8">
    <source>
        <dbReference type="Google" id="ProtNLM"/>
    </source>
</evidence>
<sequence>MELTRATVELKTILEAALFAAQQPVPTAQLQGLFDEGEQPDRAELQAALVELAEDYRQRPLELVHVSSGWRFQVRAEYSPWVSRLFEEKPGRYSRAVLETLAIVAYRQPVTRGEIEQIRGVAVSQSVMRTLLEREWVQVVGHKEVPGRPGLYATTKHFLDYFNLQSLDQLPTLKEIADLDGIAESAQTTLELADHDAEAMLGAPLPQDADHQADEALTRTDETPENTPSEQPDAAPAGD</sequence>
<keyword evidence="2" id="KW-0132">Cell division</keyword>
<dbReference type="EMBL" id="AP019782">
    <property type="protein sequence ID" value="BBL70318.1"/>
    <property type="molecule type" value="Genomic_DNA"/>
</dbReference>
<proteinExistence type="predicted"/>
<dbReference type="RefSeq" id="WP_082411438.1">
    <property type="nucleotide sequence ID" value="NZ_AP019782.1"/>
</dbReference>
<dbReference type="Proteomes" id="UP000824988">
    <property type="component" value="Chromosome"/>
</dbReference>
<dbReference type="SUPFAM" id="SSF46785">
    <property type="entry name" value="Winged helix' DNA-binding domain"/>
    <property type="match status" value="2"/>
</dbReference>
<dbReference type="GO" id="GO:0051301">
    <property type="term" value="P:cell division"/>
    <property type="evidence" value="ECO:0007669"/>
    <property type="project" value="UniProtKB-KW"/>
</dbReference>
<evidence type="ECO:0000256" key="5">
    <source>
        <dbReference type="SAM" id="MobiDB-lite"/>
    </source>
</evidence>